<feature type="domain" description="MbtH-like" evidence="1">
    <location>
        <begin position="3"/>
        <end position="53"/>
    </location>
</feature>
<dbReference type="SMART" id="SM00923">
    <property type="entry name" value="MbtH"/>
    <property type="match status" value="1"/>
</dbReference>
<reference evidence="3" key="2">
    <citation type="submission" date="2014-05" db="EMBL/GenBank/DDBJ databases">
        <title>Draft genome sequence of Virgibacillus massiliensis Vm-5.</title>
        <authorList>
            <person name="Khelaifia S."/>
            <person name="Croce O."/>
            <person name="Lagier J.C."/>
            <person name="Raoult D."/>
        </authorList>
    </citation>
    <scope>NUCLEOTIDE SEQUENCE [LARGE SCALE GENOMIC DNA]</scope>
    <source>
        <strain evidence="3">Vm-5</strain>
    </source>
</reference>
<dbReference type="InterPro" id="IPR037407">
    <property type="entry name" value="MLP_fam"/>
</dbReference>
<dbReference type="SUPFAM" id="SSF160582">
    <property type="entry name" value="MbtH-like"/>
    <property type="match status" value="1"/>
</dbReference>
<accession>A0A024QBN9</accession>
<dbReference type="AlphaFoldDB" id="A0A024QBN9"/>
<dbReference type="PANTHER" id="PTHR38444">
    <property type="entry name" value="ENTEROBACTIN BIOSYNTHESIS PROTEIN YBDZ"/>
    <property type="match status" value="1"/>
</dbReference>
<dbReference type="eggNOG" id="COG3251">
    <property type="taxonomic scope" value="Bacteria"/>
</dbReference>
<gene>
    <name evidence="2" type="ORF">BN990_01651</name>
</gene>
<comment type="caution">
    <text evidence="2">The sequence shown here is derived from an EMBL/GenBank/DDBJ whole genome shotgun (WGS) entry which is preliminary data.</text>
</comment>
<dbReference type="PANTHER" id="PTHR38444:SF1">
    <property type="entry name" value="ENTEROBACTIN BIOSYNTHESIS PROTEIN YBDZ"/>
    <property type="match status" value="1"/>
</dbReference>
<dbReference type="GO" id="GO:0005829">
    <property type="term" value="C:cytosol"/>
    <property type="evidence" value="ECO:0007669"/>
    <property type="project" value="TreeGrafter"/>
</dbReference>
<name>A0A024QBN9_9BACI</name>
<dbReference type="GO" id="GO:0019290">
    <property type="term" value="P:siderophore biosynthetic process"/>
    <property type="evidence" value="ECO:0007669"/>
    <property type="project" value="TreeGrafter"/>
</dbReference>
<evidence type="ECO:0000313" key="3">
    <source>
        <dbReference type="Proteomes" id="UP000028875"/>
    </source>
</evidence>
<keyword evidence="3" id="KW-1185">Reference proteome</keyword>
<dbReference type="Gene3D" id="3.90.820.10">
    <property type="entry name" value="Structural Genomics, Unknown Function 30-nov-00 1gh9 Mol_id"/>
    <property type="match status" value="1"/>
</dbReference>
<sequence length="68" mass="7851">MTNPMDNPNGSYVVLRNKDGQYSLWPSFLDIPDGWNVIFGEDNRDNCMNYIEANWKDLLPSSLILVNE</sequence>
<dbReference type="OrthoDB" id="7584480at2"/>
<dbReference type="InterPro" id="IPR005153">
    <property type="entry name" value="MbtH-like_dom"/>
</dbReference>
<dbReference type="EMBL" id="CCDP010000001">
    <property type="protein sequence ID" value="CDQ39356.1"/>
    <property type="molecule type" value="Genomic_DNA"/>
</dbReference>
<dbReference type="STRING" id="1462526.BN990_01651"/>
<reference evidence="2 3" key="1">
    <citation type="submission" date="2014-03" db="EMBL/GenBank/DDBJ databases">
        <authorList>
            <person name="Urmite Genomes U."/>
        </authorList>
    </citation>
    <scope>NUCLEOTIDE SEQUENCE [LARGE SCALE GENOMIC DNA]</scope>
    <source>
        <strain evidence="2 3">Vm-5</strain>
    </source>
</reference>
<dbReference type="Proteomes" id="UP000028875">
    <property type="component" value="Unassembled WGS sequence"/>
</dbReference>
<dbReference type="InterPro" id="IPR038020">
    <property type="entry name" value="MbtH-like_sf"/>
</dbReference>
<organism evidence="2 3">
    <name type="scientific">Virgibacillus massiliensis</name>
    <dbReference type="NCBI Taxonomy" id="1462526"/>
    <lineage>
        <taxon>Bacteria</taxon>
        <taxon>Bacillati</taxon>
        <taxon>Bacillota</taxon>
        <taxon>Bacilli</taxon>
        <taxon>Bacillales</taxon>
        <taxon>Bacillaceae</taxon>
        <taxon>Virgibacillus</taxon>
    </lineage>
</organism>
<dbReference type="RefSeq" id="WP_021290899.1">
    <property type="nucleotide sequence ID" value="NZ_BNER01000002.1"/>
</dbReference>
<proteinExistence type="predicted"/>
<evidence type="ECO:0000313" key="2">
    <source>
        <dbReference type="EMBL" id="CDQ39356.1"/>
    </source>
</evidence>
<evidence type="ECO:0000259" key="1">
    <source>
        <dbReference type="SMART" id="SM00923"/>
    </source>
</evidence>
<protein>
    <submittedName>
        <fullName evidence="2">MbtH-like protein</fullName>
    </submittedName>
</protein>
<dbReference type="Pfam" id="PF03621">
    <property type="entry name" value="MbtH"/>
    <property type="match status" value="1"/>
</dbReference>